<proteinExistence type="predicted"/>
<gene>
    <name evidence="2" type="ORF">EP51_27645</name>
</gene>
<sequence>MPPGSTRMVPGYGETPDSGETTYGDVDCAGSAAAVAFWGHERSQSAGGAWFHGFRELTRL</sequence>
<reference evidence="2 3" key="1">
    <citation type="submission" date="2014-07" db="EMBL/GenBank/DDBJ databases">
        <title>Genome Sequence of Rhodococcus opacus Strain R7, a Biodegrader of Mono- and Polycyclic Aromatic Hydrocarbons.</title>
        <authorList>
            <person name="Di Gennaro P."/>
            <person name="Zampolli J."/>
            <person name="Presti I."/>
            <person name="Cappelletti M."/>
            <person name="D'Ursi P."/>
            <person name="Orro A."/>
            <person name="Mezzelani A."/>
            <person name="Milanesi L."/>
        </authorList>
    </citation>
    <scope>NUCLEOTIDE SEQUENCE [LARGE SCALE GENOMIC DNA]</scope>
    <source>
        <strain evidence="2 3">R7</strain>
    </source>
</reference>
<protein>
    <submittedName>
        <fullName evidence="2">Uncharacterized protein</fullName>
    </submittedName>
</protein>
<evidence type="ECO:0000313" key="3">
    <source>
        <dbReference type="Proteomes" id="UP000028488"/>
    </source>
</evidence>
<dbReference type="EMBL" id="CP008947">
    <property type="protein sequence ID" value="AII08191.1"/>
    <property type="molecule type" value="Genomic_DNA"/>
</dbReference>
<evidence type="ECO:0000313" key="2">
    <source>
        <dbReference type="EMBL" id="AII08191.1"/>
    </source>
</evidence>
<name>A0A076EQH8_RHOOP</name>
<evidence type="ECO:0000256" key="1">
    <source>
        <dbReference type="SAM" id="MobiDB-lite"/>
    </source>
</evidence>
<accession>A0A076EQH8</accession>
<organism evidence="2 3">
    <name type="scientific">Rhodococcus opacus</name>
    <name type="common">Nocardia opaca</name>
    <dbReference type="NCBI Taxonomy" id="37919"/>
    <lineage>
        <taxon>Bacteria</taxon>
        <taxon>Bacillati</taxon>
        <taxon>Actinomycetota</taxon>
        <taxon>Actinomycetes</taxon>
        <taxon>Mycobacteriales</taxon>
        <taxon>Nocardiaceae</taxon>
        <taxon>Rhodococcus</taxon>
    </lineage>
</organism>
<dbReference type="AlphaFoldDB" id="A0A076EQH8"/>
<dbReference type="Proteomes" id="UP000028488">
    <property type="component" value="Chromosome"/>
</dbReference>
<feature type="region of interest" description="Disordered" evidence="1">
    <location>
        <begin position="1"/>
        <end position="24"/>
    </location>
</feature>